<dbReference type="Proteomes" id="UP000011083">
    <property type="component" value="Unassembled WGS sequence"/>
</dbReference>
<dbReference type="RefSeq" id="XP_004335631.1">
    <property type="nucleotide sequence ID" value="XM_004335583.1"/>
</dbReference>
<dbReference type="VEuPathDB" id="AmoebaDB:ACA1_037910"/>
<dbReference type="KEGG" id="acan:ACA1_037910"/>
<protein>
    <submittedName>
        <fullName evidence="2">Uncharacterized protein</fullName>
    </submittedName>
</protein>
<dbReference type="EMBL" id="KB008087">
    <property type="protein sequence ID" value="ELR13618.1"/>
    <property type="molecule type" value="Genomic_DNA"/>
</dbReference>
<dbReference type="GeneID" id="14914166"/>
<dbReference type="AlphaFoldDB" id="L8GLP1"/>
<evidence type="ECO:0000313" key="3">
    <source>
        <dbReference type="Proteomes" id="UP000011083"/>
    </source>
</evidence>
<evidence type="ECO:0000313" key="2">
    <source>
        <dbReference type="EMBL" id="ELR13618.1"/>
    </source>
</evidence>
<gene>
    <name evidence="2" type="ORF">ACA1_037910</name>
</gene>
<accession>L8GLP1</accession>
<proteinExistence type="predicted"/>
<organism evidence="2 3">
    <name type="scientific">Acanthamoeba castellanii (strain ATCC 30010 / Neff)</name>
    <dbReference type="NCBI Taxonomy" id="1257118"/>
    <lineage>
        <taxon>Eukaryota</taxon>
        <taxon>Amoebozoa</taxon>
        <taxon>Discosea</taxon>
        <taxon>Longamoebia</taxon>
        <taxon>Centramoebida</taxon>
        <taxon>Acanthamoebidae</taxon>
        <taxon>Acanthamoeba</taxon>
    </lineage>
</organism>
<reference evidence="2 3" key="1">
    <citation type="journal article" date="2013" name="Genome Biol.">
        <title>Genome of Acanthamoeba castellanii highlights extensive lateral gene transfer and early evolution of tyrosine kinase signaling.</title>
        <authorList>
            <person name="Clarke M."/>
            <person name="Lohan A.J."/>
            <person name="Liu B."/>
            <person name="Lagkouvardos I."/>
            <person name="Roy S."/>
            <person name="Zafar N."/>
            <person name="Bertelli C."/>
            <person name="Schilde C."/>
            <person name="Kianianmomeni A."/>
            <person name="Burglin T.R."/>
            <person name="Frech C."/>
            <person name="Turcotte B."/>
            <person name="Kopec K.O."/>
            <person name="Synnott J.M."/>
            <person name="Choo C."/>
            <person name="Paponov I."/>
            <person name="Finkler A."/>
            <person name="Soon Heng Tan C."/>
            <person name="Hutchins A.P."/>
            <person name="Weinmeier T."/>
            <person name="Rattei T."/>
            <person name="Chu J.S."/>
            <person name="Gimenez G."/>
            <person name="Irimia M."/>
            <person name="Rigden D.J."/>
            <person name="Fitzpatrick D.A."/>
            <person name="Lorenzo-Morales J."/>
            <person name="Bateman A."/>
            <person name="Chiu C.H."/>
            <person name="Tang P."/>
            <person name="Hegemann P."/>
            <person name="Fromm H."/>
            <person name="Raoult D."/>
            <person name="Greub G."/>
            <person name="Miranda-Saavedra D."/>
            <person name="Chen N."/>
            <person name="Nash P."/>
            <person name="Ginger M.L."/>
            <person name="Horn M."/>
            <person name="Schaap P."/>
            <person name="Caler L."/>
            <person name="Loftus B."/>
        </authorList>
    </citation>
    <scope>NUCLEOTIDE SEQUENCE [LARGE SCALE GENOMIC DNA]</scope>
    <source>
        <strain evidence="2 3">Neff</strain>
    </source>
</reference>
<evidence type="ECO:0000256" key="1">
    <source>
        <dbReference type="SAM" id="MobiDB-lite"/>
    </source>
</evidence>
<sequence length="86" mass="8783">MGGLLSRGGKGGKGDFDIVIGQPDYNSFQKVTDAAMVKDYLQSNQPSHGPSEMAGPAAASKGEALPPPPVPREGEKAASKKTSRGG</sequence>
<name>L8GLP1_ACACF</name>
<keyword evidence="3" id="KW-1185">Reference proteome</keyword>
<feature type="region of interest" description="Disordered" evidence="1">
    <location>
        <begin position="40"/>
        <end position="86"/>
    </location>
</feature>